<evidence type="ECO:0000313" key="1">
    <source>
        <dbReference type="EMBL" id="CAF2144728.1"/>
    </source>
</evidence>
<organism evidence="1">
    <name type="scientific">Brassica napus</name>
    <name type="common">Rape</name>
    <dbReference type="NCBI Taxonomy" id="3708"/>
    <lineage>
        <taxon>Eukaryota</taxon>
        <taxon>Viridiplantae</taxon>
        <taxon>Streptophyta</taxon>
        <taxon>Embryophyta</taxon>
        <taxon>Tracheophyta</taxon>
        <taxon>Spermatophyta</taxon>
        <taxon>Magnoliopsida</taxon>
        <taxon>eudicotyledons</taxon>
        <taxon>Gunneridae</taxon>
        <taxon>Pentapetalae</taxon>
        <taxon>rosids</taxon>
        <taxon>malvids</taxon>
        <taxon>Brassicales</taxon>
        <taxon>Brassicaceae</taxon>
        <taxon>Brassiceae</taxon>
        <taxon>Brassica</taxon>
    </lineage>
</organism>
<dbReference type="EMBL" id="HG994356">
    <property type="protein sequence ID" value="CAF2144728.1"/>
    <property type="molecule type" value="Genomic_DNA"/>
</dbReference>
<proteinExistence type="predicted"/>
<protein>
    <submittedName>
        <fullName evidence="1">(rape) hypothetical protein</fullName>
    </submittedName>
</protein>
<sequence length="61" mass="7225">MQNLGVQKVIVNEEYMQSLLFERKCLWQTILRQLLPECDVSKMMEGELLEKIVRVLETQKA</sequence>
<gene>
    <name evidence="1" type="ORF">DARMORV10_A02P40570.1</name>
</gene>
<accession>A0A816XAW9</accession>
<dbReference type="Proteomes" id="UP001295469">
    <property type="component" value="Chromosome A02"/>
</dbReference>
<dbReference type="AlphaFoldDB" id="A0A816XAW9"/>
<feature type="non-terminal residue" evidence="1">
    <location>
        <position position="61"/>
    </location>
</feature>
<reference evidence="1" key="1">
    <citation type="submission" date="2021-01" db="EMBL/GenBank/DDBJ databases">
        <authorList>
            <consortium name="Genoscope - CEA"/>
            <person name="William W."/>
        </authorList>
    </citation>
    <scope>NUCLEOTIDE SEQUENCE</scope>
</reference>
<name>A0A816XAW9_BRANA</name>